<dbReference type="NCBIfam" id="NF006203">
    <property type="entry name" value="PRK08327.1"/>
    <property type="match status" value="1"/>
</dbReference>
<dbReference type="PANTHER" id="PTHR18968:SF13">
    <property type="entry name" value="ACETOLACTATE SYNTHASE CATALYTIC SUBUNIT, MITOCHONDRIAL"/>
    <property type="match status" value="1"/>
</dbReference>
<dbReference type="GO" id="GO:0003984">
    <property type="term" value="F:acetolactate synthase activity"/>
    <property type="evidence" value="ECO:0007669"/>
    <property type="project" value="UniProtKB-EC"/>
</dbReference>
<keyword evidence="5" id="KW-0285">Flavoprotein</keyword>
<sequence>MSETAATRYLAALVEHGVEYFFVNAGTDFAPIVEAYAVNKNDEGPTLPTPVLCAHENLAGGMAHGAALVTGRPQALMLHVNVGTANAACSVANAARDRVPLLVTAGRSPILEGGVTGARDLPIHWSQEMFDQASLVREFVKWDYELRDPRQVETVVDRALSIADAHPRGPVYLSLPREVLAEPADAPAVEVSRTPVPAGVHPDPEAVATLADRLVAAKFPVIVATAAGAEPQAFDLLADCCTRFGIGVADPWARYLNVPYDHPHRVSVDVTEVFERADVVVFLECDVPWIQARTEPPADCYIAQVGVDPLYATYPIRSHRSDLNVSASPAAFLTQLIAALAERAGGIDRARTTSIRAVAAARQAAIDNQRREETERDVDAPITAAAISAALGELLEDDDIVFNEYVSTACLLNRTKPGTYYFLPASGGLGFTVRSGAALGAQYAAPDRTVIATLGDGAYMFSNPAACHHAAAKHNLPVLVILANNSNWWAVDMATQLVYPDGEAVASAEGRFSDLAPSPEFADYCTASGGYGVTVRHRSELVGALKEALRVVRDERRQALVDVRCM</sequence>
<reference evidence="12 13" key="1">
    <citation type="submission" date="2015-09" db="EMBL/GenBank/DDBJ databases">
        <title>Genome Sequences of Mycobacterium immunogenum Isolates, Recuperated from a Chloraminated Drinking Water Distribution System Simulator Subjected to Episodes of Nitrification.</title>
        <authorList>
            <person name="Gomez-Alvarez V."/>
            <person name="Revetta R.P."/>
        </authorList>
    </citation>
    <scope>NUCLEOTIDE SEQUENCE [LARGE SCALE GENOMIC DNA]</scope>
    <source>
        <strain evidence="12 13">H008</strain>
    </source>
</reference>
<evidence type="ECO:0000256" key="8">
    <source>
        <dbReference type="ARBA" id="ARBA00023304"/>
    </source>
</evidence>
<protein>
    <recommendedName>
        <fullName evidence="4">acetolactate synthase</fullName>
        <ecNumber evidence="4">2.2.1.6</ecNumber>
    </recommendedName>
</protein>
<gene>
    <name evidence="12" type="ORF">AN908_18960</name>
</gene>
<comment type="caution">
    <text evidence="12">The sequence shown here is derived from an EMBL/GenBank/DDBJ whole genome shotgun (WGS) entry which is preliminary data.</text>
</comment>
<dbReference type="UniPathway" id="UPA00049">
    <property type="reaction ID" value="UER00059"/>
</dbReference>
<dbReference type="InterPro" id="IPR045229">
    <property type="entry name" value="TPP_enz"/>
</dbReference>
<dbReference type="InterPro" id="IPR012001">
    <property type="entry name" value="Thiamin_PyroP_enz_TPP-bd_dom"/>
</dbReference>
<dbReference type="Pfam" id="PF02776">
    <property type="entry name" value="TPP_enzyme_N"/>
    <property type="match status" value="1"/>
</dbReference>
<keyword evidence="6" id="KW-0274">FAD</keyword>
<evidence type="ECO:0000256" key="7">
    <source>
        <dbReference type="ARBA" id="ARBA00023052"/>
    </source>
</evidence>
<dbReference type="InterPro" id="IPR011766">
    <property type="entry name" value="TPP_enzyme_TPP-bd"/>
</dbReference>
<dbReference type="PANTHER" id="PTHR18968">
    <property type="entry name" value="THIAMINE PYROPHOSPHATE ENZYMES"/>
    <property type="match status" value="1"/>
</dbReference>
<evidence type="ECO:0000259" key="11">
    <source>
        <dbReference type="Pfam" id="PF02776"/>
    </source>
</evidence>
<comment type="pathway">
    <text evidence="2">Amino-acid biosynthesis; L-valine biosynthesis; L-valine from pyruvate: step 1/4.</text>
</comment>
<dbReference type="GO" id="GO:0009097">
    <property type="term" value="P:isoleucine biosynthetic process"/>
    <property type="evidence" value="ECO:0007669"/>
    <property type="project" value="UniProtKB-UniPathway"/>
</dbReference>
<dbReference type="CDD" id="cd02002">
    <property type="entry name" value="TPP_BFDC"/>
    <property type="match status" value="1"/>
</dbReference>
<accession>A0A7V8LMN6</accession>
<keyword evidence="8" id="KW-0100">Branched-chain amino acid biosynthesis</keyword>
<comment type="similarity">
    <text evidence="3">Belongs to the TPP enzyme family.</text>
</comment>
<dbReference type="InterPro" id="IPR029035">
    <property type="entry name" value="DHS-like_NAD/FAD-binding_dom"/>
</dbReference>
<feature type="domain" description="Thiamine pyrophosphate enzyme N-terminal TPP-binding" evidence="11">
    <location>
        <begin position="6"/>
        <end position="134"/>
    </location>
</feature>
<dbReference type="GO" id="GO:0050660">
    <property type="term" value="F:flavin adenine dinucleotide binding"/>
    <property type="evidence" value="ECO:0007669"/>
    <property type="project" value="TreeGrafter"/>
</dbReference>
<dbReference type="UniPathway" id="UPA00047">
    <property type="reaction ID" value="UER00055"/>
</dbReference>
<dbReference type="EMBL" id="LJFO01000011">
    <property type="protein sequence ID" value="KPG07595.1"/>
    <property type="molecule type" value="Genomic_DNA"/>
</dbReference>
<dbReference type="GO" id="GO:0030976">
    <property type="term" value="F:thiamine pyrophosphate binding"/>
    <property type="evidence" value="ECO:0007669"/>
    <property type="project" value="InterPro"/>
</dbReference>
<name>A0A7V8LMN6_9MYCO</name>
<organism evidence="12 13">
    <name type="scientific">Mycobacteroides immunogenum</name>
    <dbReference type="NCBI Taxonomy" id="83262"/>
    <lineage>
        <taxon>Bacteria</taxon>
        <taxon>Bacillati</taxon>
        <taxon>Actinomycetota</taxon>
        <taxon>Actinomycetes</taxon>
        <taxon>Mycobacteriales</taxon>
        <taxon>Mycobacteriaceae</taxon>
        <taxon>Mycobacteroides</taxon>
    </lineage>
</organism>
<dbReference type="Pfam" id="PF02775">
    <property type="entry name" value="TPP_enzyme_C"/>
    <property type="match status" value="1"/>
</dbReference>
<evidence type="ECO:0000256" key="3">
    <source>
        <dbReference type="ARBA" id="ARBA00007812"/>
    </source>
</evidence>
<keyword evidence="8" id="KW-0028">Amino-acid biosynthesis</keyword>
<evidence type="ECO:0000256" key="9">
    <source>
        <dbReference type="ARBA" id="ARBA00048670"/>
    </source>
</evidence>
<evidence type="ECO:0000256" key="1">
    <source>
        <dbReference type="ARBA" id="ARBA00004974"/>
    </source>
</evidence>
<feature type="domain" description="Thiamine pyrophosphate enzyme TPP-binding" evidence="10">
    <location>
        <begin position="409"/>
        <end position="563"/>
    </location>
</feature>
<evidence type="ECO:0000256" key="5">
    <source>
        <dbReference type="ARBA" id="ARBA00022630"/>
    </source>
</evidence>
<dbReference type="CDD" id="cd07035">
    <property type="entry name" value="TPP_PYR_POX_like"/>
    <property type="match status" value="1"/>
</dbReference>
<dbReference type="EC" id="2.2.1.6" evidence="4"/>
<comment type="catalytic activity">
    <reaction evidence="9">
        <text>2 pyruvate + H(+) = (2S)-2-acetolactate + CO2</text>
        <dbReference type="Rhea" id="RHEA:25249"/>
        <dbReference type="ChEBI" id="CHEBI:15361"/>
        <dbReference type="ChEBI" id="CHEBI:15378"/>
        <dbReference type="ChEBI" id="CHEBI:16526"/>
        <dbReference type="ChEBI" id="CHEBI:58476"/>
        <dbReference type="EC" id="2.2.1.6"/>
    </reaction>
</comment>
<dbReference type="RefSeq" id="WP_054429072.1">
    <property type="nucleotide sequence ID" value="NZ_LJFO01000011.1"/>
</dbReference>
<evidence type="ECO:0000256" key="6">
    <source>
        <dbReference type="ARBA" id="ARBA00022827"/>
    </source>
</evidence>
<dbReference type="Proteomes" id="UP000037843">
    <property type="component" value="Unassembled WGS sequence"/>
</dbReference>
<evidence type="ECO:0000313" key="13">
    <source>
        <dbReference type="Proteomes" id="UP000037843"/>
    </source>
</evidence>
<dbReference type="AlphaFoldDB" id="A0A7V8LMN6"/>
<dbReference type="Gene3D" id="3.40.50.970">
    <property type="match status" value="2"/>
</dbReference>
<dbReference type="SUPFAM" id="SSF52518">
    <property type="entry name" value="Thiamin diphosphate-binding fold (THDP-binding)"/>
    <property type="match status" value="2"/>
</dbReference>
<evidence type="ECO:0000259" key="10">
    <source>
        <dbReference type="Pfam" id="PF02775"/>
    </source>
</evidence>
<keyword evidence="7" id="KW-0786">Thiamine pyrophosphate</keyword>
<dbReference type="GO" id="GO:0000287">
    <property type="term" value="F:magnesium ion binding"/>
    <property type="evidence" value="ECO:0007669"/>
    <property type="project" value="UniProtKB-ARBA"/>
</dbReference>
<evidence type="ECO:0000256" key="2">
    <source>
        <dbReference type="ARBA" id="ARBA00005025"/>
    </source>
</evidence>
<dbReference type="GO" id="GO:0005948">
    <property type="term" value="C:acetolactate synthase complex"/>
    <property type="evidence" value="ECO:0007669"/>
    <property type="project" value="TreeGrafter"/>
</dbReference>
<dbReference type="InterPro" id="IPR029061">
    <property type="entry name" value="THDP-binding"/>
</dbReference>
<proteinExistence type="inferred from homology"/>
<evidence type="ECO:0000256" key="4">
    <source>
        <dbReference type="ARBA" id="ARBA00013145"/>
    </source>
</evidence>
<evidence type="ECO:0000313" key="12">
    <source>
        <dbReference type="EMBL" id="KPG07595.1"/>
    </source>
</evidence>
<dbReference type="SUPFAM" id="SSF52467">
    <property type="entry name" value="DHS-like NAD/FAD-binding domain"/>
    <property type="match status" value="1"/>
</dbReference>
<comment type="pathway">
    <text evidence="1">Amino-acid biosynthesis; L-isoleucine biosynthesis; L-isoleucine from 2-oxobutanoate: step 1/4.</text>
</comment>
<dbReference type="GO" id="GO:0009099">
    <property type="term" value="P:L-valine biosynthetic process"/>
    <property type="evidence" value="ECO:0007669"/>
    <property type="project" value="UniProtKB-UniPathway"/>
</dbReference>
<dbReference type="Gene3D" id="3.40.50.1220">
    <property type="entry name" value="TPP-binding domain"/>
    <property type="match status" value="1"/>
</dbReference>